<dbReference type="GO" id="GO:0008757">
    <property type="term" value="F:S-adenosylmethionine-dependent methyltransferase activity"/>
    <property type="evidence" value="ECO:0007669"/>
    <property type="project" value="InterPro"/>
</dbReference>
<dbReference type="Gene3D" id="3.40.50.150">
    <property type="entry name" value="Vaccinia Virus protein VP39"/>
    <property type="match status" value="1"/>
</dbReference>
<evidence type="ECO:0000259" key="1">
    <source>
        <dbReference type="Pfam" id="PF08241"/>
    </source>
</evidence>
<sequence>MSQINQPHRPEEAKAKVISIHVPKTAGTTFKQVLRQIYNLEEIFFDYPNRGRLRNKMLINPKPEVKVIHGHFTSSKYDYKFPEFRKIIWLRDPIKRLISFYFFWKTWQILLESDEQNLSPVKESNLTFIEFAEKPEMQNVIKSKFVQEQKLTEFDFVGIQEFFPEDLHELKLILNWPEYKLETQNTNPYPGYKLLLEEVLSNQEIVDKISTINDEDIELYREAVSLRETRRKTSKIQYYTQENLKNLSSGKQQITQKTTKINPLLTWGSIDRAVIQNQVLHLSGWVASLDAGMVEGFKVVIGNQVFSFFEQTLNIPSPDVEKVHPNLDSANNARFRLKILLNQQQINQLKYSLITLTPQFKLGEGLILLKVLTPLLPLPEEKDIKIIDVDGSGEFIRTSFKLLGDLIQRLGLQHTDHILDVGCNIGTVAYALVHYLHLSGRYEGFDMVKKLISSVQKEITTRKPNLNFDWHNIYHPLYNSTGTISAINFTFPYPDESFHCVCMSHLFTHLQSLEVMHYLDEIYRVLKLGGRCLLICFLINSESEQLIAKGKSSQQLIYEIEDGFTKDIDLPERGIGFRENLLLKWINERGFNVLERSYGSWCGRTSSVKEDLLILEKK</sequence>
<evidence type="ECO:0000313" key="2">
    <source>
        <dbReference type="EMBL" id="RQH40795.1"/>
    </source>
</evidence>
<evidence type="ECO:0000313" key="3">
    <source>
        <dbReference type="Proteomes" id="UP000269154"/>
    </source>
</evidence>
<feature type="domain" description="Methyltransferase type 11" evidence="1">
    <location>
        <begin position="419"/>
        <end position="533"/>
    </location>
</feature>
<proteinExistence type="predicted"/>
<keyword evidence="3" id="KW-1185">Reference proteome</keyword>
<gene>
    <name evidence="2" type="ORF">D5R40_16325</name>
</gene>
<dbReference type="Pfam" id="PF08241">
    <property type="entry name" value="Methyltransf_11"/>
    <property type="match status" value="1"/>
</dbReference>
<protein>
    <submittedName>
        <fullName evidence="2">Methyltransferase domain-containing protein</fullName>
    </submittedName>
</protein>
<dbReference type="InterPro" id="IPR005331">
    <property type="entry name" value="Sulfotransferase"/>
</dbReference>
<dbReference type="AlphaFoldDB" id="A0A3N6QYM5"/>
<dbReference type="GO" id="GO:0032259">
    <property type="term" value="P:methylation"/>
    <property type="evidence" value="ECO:0007669"/>
    <property type="project" value="UniProtKB-KW"/>
</dbReference>
<dbReference type="InterPro" id="IPR027417">
    <property type="entry name" value="P-loop_NTPase"/>
</dbReference>
<dbReference type="InterPro" id="IPR013216">
    <property type="entry name" value="Methyltransf_11"/>
</dbReference>
<dbReference type="EMBL" id="RCBY01000088">
    <property type="protein sequence ID" value="RQH40795.1"/>
    <property type="molecule type" value="Genomic_DNA"/>
</dbReference>
<keyword evidence="2" id="KW-0808">Transferase</keyword>
<dbReference type="Gene3D" id="3.40.50.300">
    <property type="entry name" value="P-loop containing nucleotide triphosphate hydrolases"/>
    <property type="match status" value="1"/>
</dbReference>
<comment type="caution">
    <text evidence="2">The sequence shown here is derived from an EMBL/GenBank/DDBJ whole genome shotgun (WGS) entry which is preliminary data.</text>
</comment>
<dbReference type="Proteomes" id="UP000269154">
    <property type="component" value="Unassembled WGS sequence"/>
</dbReference>
<reference evidence="2 3" key="1">
    <citation type="journal article" date="2018" name="ACS Chem. Biol.">
        <title>Ketoreductase domain dysfunction expands chemodiversity: malyngamide biosynthesis in the cyanobacterium Okeania hirsuta.</title>
        <authorList>
            <person name="Moss N.A."/>
            <person name="Leao T."/>
            <person name="Rankin M."/>
            <person name="McCullough T.M."/>
            <person name="Qu P."/>
            <person name="Korobeynikov A."/>
            <person name="Smith J.L."/>
            <person name="Gerwick L."/>
            <person name="Gerwick W.H."/>
        </authorList>
    </citation>
    <scope>NUCLEOTIDE SEQUENCE [LARGE SCALE GENOMIC DNA]</scope>
    <source>
        <strain evidence="2 3">PAB10Feb10-1</strain>
    </source>
</reference>
<dbReference type="Pfam" id="PF03567">
    <property type="entry name" value="Sulfotransfer_2"/>
    <property type="match status" value="1"/>
</dbReference>
<dbReference type="CDD" id="cd02440">
    <property type="entry name" value="AdoMet_MTases"/>
    <property type="match status" value="1"/>
</dbReference>
<organism evidence="2 3">
    <name type="scientific">Okeania hirsuta</name>
    <dbReference type="NCBI Taxonomy" id="1458930"/>
    <lineage>
        <taxon>Bacteria</taxon>
        <taxon>Bacillati</taxon>
        <taxon>Cyanobacteriota</taxon>
        <taxon>Cyanophyceae</taxon>
        <taxon>Oscillatoriophycideae</taxon>
        <taxon>Oscillatoriales</taxon>
        <taxon>Microcoleaceae</taxon>
        <taxon>Okeania</taxon>
    </lineage>
</organism>
<dbReference type="RefSeq" id="WP_124143964.1">
    <property type="nucleotide sequence ID" value="NZ_CAWOKI010000378.1"/>
</dbReference>
<dbReference type="SUPFAM" id="SSF52540">
    <property type="entry name" value="P-loop containing nucleoside triphosphate hydrolases"/>
    <property type="match status" value="1"/>
</dbReference>
<dbReference type="SUPFAM" id="SSF53335">
    <property type="entry name" value="S-adenosyl-L-methionine-dependent methyltransferases"/>
    <property type="match status" value="1"/>
</dbReference>
<accession>A0A3N6QYM5</accession>
<dbReference type="InterPro" id="IPR029063">
    <property type="entry name" value="SAM-dependent_MTases_sf"/>
</dbReference>
<dbReference type="GO" id="GO:0016020">
    <property type="term" value="C:membrane"/>
    <property type="evidence" value="ECO:0007669"/>
    <property type="project" value="InterPro"/>
</dbReference>
<name>A0A3N6QYM5_9CYAN</name>
<dbReference type="GO" id="GO:0008146">
    <property type="term" value="F:sulfotransferase activity"/>
    <property type="evidence" value="ECO:0007669"/>
    <property type="project" value="InterPro"/>
</dbReference>
<dbReference type="OrthoDB" id="9804312at2"/>
<keyword evidence="2" id="KW-0489">Methyltransferase</keyword>